<dbReference type="EMBL" id="BARS01042522">
    <property type="protein sequence ID" value="GAG29864.1"/>
    <property type="molecule type" value="Genomic_DNA"/>
</dbReference>
<protein>
    <submittedName>
        <fullName evidence="2">Uncharacterized protein</fullName>
    </submittedName>
</protein>
<organism evidence="2">
    <name type="scientific">marine sediment metagenome</name>
    <dbReference type="NCBI Taxonomy" id="412755"/>
    <lineage>
        <taxon>unclassified sequences</taxon>
        <taxon>metagenomes</taxon>
        <taxon>ecological metagenomes</taxon>
    </lineage>
</organism>
<feature type="transmembrane region" description="Helical" evidence="1">
    <location>
        <begin position="75"/>
        <end position="92"/>
    </location>
</feature>
<name>X0WFX5_9ZZZZ</name>
<feature type="transmembrane region" description="Helical" evidence="1">
    <location>
        <begin position="112"/>
        <end position="133"/>
    </location>
</feature>
<keyword evidence="1" id="KW-0812">Transmembrane</keyword>
<proteinExistence type="predicted"/>
<keyword evidence="1" id="KW-1133">Transmembrane helix</keyword>
<comment type="caution">
    <text evidence="2">The sequence shown here is derived from an EMBL/GenBank/DDBJ whole genome shotgun (WGS) entry which is preliminary data.</text>
</comment>
<sequence length="220" mass="23493">MYAYVILGLLLAVLATDLAVDTAPPDAAATFLATAGAAVTVMVAGLAISGYILLRRESIETDEQRFLRGVGRLGKLYRLFVVAAYAALLFVFDWAALAMHWAAVGDWMAPPLAVMIVPFVLLLVVAWTSLYWADRSLRTLMFERAGAGSPKESATFGGAAVAMRRWTLPGYLEFMARQYLLVVLAPVLVLLTVTDAVACAVGPPETNPVAALLDGGLLFA</sequence>
<evidence type="ECO:0000313" key="2">
    <source>
        <dbReference type="EMBL" id="GAG29864.1"/>
    </source>
</evidence>
<reference evidence="2" key="1">
    <citation type="journal article" date="2014" name="Front. Microbiol.">
        <title>High frequency of phylogenetically diverse reductive dehalogenase-homologous genes in deep subseafloor sedimentary metagenomes.</title>
        <authorList>
            <person name="Kawai M."/>
            <person name="Futagami T."/>
            <person name="Toyoda A."/>
            <person name="Takaki Y."/>
            <person name="Nishi S."/>
            <person name="Hori S."/>
            <person name="Arai W."/>
            <person name="Tsubouchi T."/>
            <person name="Morono Y."/>
            <person name="Uchiyama I."/>
            <person name="Ito T."/>
            <person name="Fujiyama A."/>
            <person name="Inagaki F."/>
            <person name="Takami H."/>
        </authorList>
    </citation>
    <scope>NUCLEOTIDE SEQUENCE</scope>
    <source>
        <strain evidence="2">Expedition CK06-06</strain>
    </source>
</reference>
<keyword evidence="1" id="KW-0472">Membrane</keyword>
<feature type="non-terminal residue" evidence="2">
    <location>
        <position position="220"/>
    </location>
</feature>
<feature type="transmembrane region" description="Helical" evidence="1">
    <location>
        <begin position="179"/>
        <end position="203"/>
    </location>
</feature>
<accession>X0WFX5</accession>
<gene>
    <name evidence="2" type="ORF">S01H1_64503</name>
</gene>
<feature type="transmembrane region" description="Helical" evidence="1">
    <location>
        <begin position="29"/>
        <end position="54"/>
    </location>
</feature>
<evidence type="ECO:0000256" key="1">
    <source>
        <dbReference type="SAM" id="Phobius"/>
    </source>
</evidence>
<dbReference type="AlphaFoldDB" id="X0WFX5"/>